<dbReference type="InterPro" id="IPR007367">
    <property type="entry name" value="DUF433"/>
</dbReference>
<dbReference type="EMBL" id="DROM01000423">
    <property type="protein sequence ID" value="HHH13976.1"/>
    <property type="molecule type" value="Genomic_DNA"/>
</dbReference>
<dbReference type="InterPro" id="IPR036388">
    <property type="entry name" value="WH-like_DNA-bd_sf"/>
</dbReference>
<dbReference type="InterPro" id="IPR009057">
    <property type="entry name" value="Homeodomain-like_sf"/>
</dbReference>
<comment type="caution">
    <text evidence="1">The sequence shown here is derived from an EMBL/GenBank/DDBJ whole genome shotgun (WGS) entry which is preliminary data.</text>
</comment>
<dbReference type="AlphaFoldDB" id="A0A7C5J0E2"/>
<dbReference type="Gene3D" id="1.10.10.10">
    <property type="entry name" value="Winged helix-like DNA-binding domain superfamily/Winged helix DNA-binding domain"/>
    <property type="match status" value="1"/>
</dbReference>
<name>A0A7C5J0E2_9GAMM</name>
<reference evidence="1" key="1">
    <citation type="journal article" date="2020" name="mSystems">
        <title>Genome- and Community-Level Interaction Insights into Carbon Utilization and Element Cycling Functions of Hydrothermarchaeota in Hydrothermal Sediment.</title>
        <authorList>
            <person name="Zhou Z."/>
            <person name="Liu Y."/>
            <person name="Xu W."/>
            <person name="Pan J."/>
            <person name="Luo Z.H."/>
            <person name="Li M."/>
        </authorList>
    </citation>
    <scope>NUCLEOTIDE SEQUENCE [LARGE SCALE GENOMIC DNA]</scope>
    <source>
        <strain evidence="1">HyVt-535</strain>
    </source>
</reference>
<protein>
    <submittedName>
        <fullName evidence="1">DUF433 domain-containing protein</fullName>
    </submittedName>
</protein>
<dbReference type="SUPFAM" id="SSF46689">
    <property type="entry name" value="Homeodomain-like"/>
    <property type="match status" value="1"/>
</dbReference>
<gene>
    <name evidence="1" type="ORF">ENJ98_07035</name>
</gene>
<sequence length="81" mass="8982">MNPRWKTYIHADPEVLAGKPVIKGTRLSAEFILGLLADGWTEAQIHENYPQFSPEALQAVFAMAAEVLCEERVVPLDTDAT</sequence>
<dbReference type="PANTHER" id="PTHR34849:SF3">
    <property type="entry name" value="SSR2962 PROTEIN"/>
    <property type="match status" value="1"/>
</dbReference>
<organism evidence="1">
    <name type="scientific">Thiolapillus brandeum</name>
    <dbReference type="NCBI Taxonomy" id="1076588"/>
    <lineage>
        <taxon>Bacteria</taxon>
        <taxon>Pseudomonadati</taxon>
        <taxon>Pseudomonadota</taxon>
        <taxon>Gammaproteobacteria</taxon>
        <taxon>Chromatiales</taxon>
        <taxon>Sedimenticolaceae</taxon>
        <taxon>Thiolapillus</taxon>
    </lineage>
</organism>
<evidence type="ECO:0000313" key="1">
    <source>
        <dbReference type="EMBL" id="HHH13976.1"/>
    </source>
</evidence>
<dbReference type="PANTHER" id="PTHR34849">
    <property type="entry name" value="SSL5025 PROTEIN"/>
    <property type="match status" value="1"/>
</dbReference>
<dbReference type="Pfam" id="PF04255">
    <property type="entry name" value="DUF433"/>
    <property type="match status" value="1"/>
</dbReference>
<dbReference type="Proteomes" id="UP000886100">
    <property type="component" value="Unassembled WGS sequence"/>
</dbReference>
<proteinExistence type="predicted"/>
<accession>A0A7C5J0E2</accession>